<proteinExistence type="predicted"/>
<dbReference type="Proteomes" id="UP001634394">
    <property type="component" value="Unassembled WGS sequence"/>
</dbReference>
<dbReference type="EMBL" id="JBJQND010000004">
    <property type="protein sequence ID" value="KAL3879181.1"/>
    <property type="molecule type" value="Genomic_DNA"/>
</dbReference>
<comment type="caution">
    <text evidence="1">The sequence shown here is derived from an EMBL/GenBank/DDBJ whole genome shotgun (WGS) entry which is preliminary data.</text>
</comment>
<protein>
    <submittedName>
        <fullName evidence="1">Uncharacterized protein</fullName>
    </submittedName>
</protein>
<evidence type="ECO:0000313" key="1">
    <source>
        <dbReference type="EMBL" id="KAL3879181.1"/>
    </source>
</evidence>
<name>A0ABD3X0D3_SINWO</name>
<accession>A0ABD3X0D3</accession>
<sequence>MSKSKVDDVKSSFNSSDQTMYVLAQKDGEWMVSGPFECPMDGFDSGIIGVCVEETSPNVSSNSNIDVQEEETNTLSHLIQNTLEA</sequence>
<gene>
    <name evidence="1" type="ORF">ACJMK2_031490</name>
</gene>
<keyword evidence="2" id="KW-1185">Reference proteome</keyword>
<evidence type="ECO:0000313" key="2">
    <source>
        <dbReference type="Proteomes" id="UP001634394"/>
    </source>
</evidence>
<dbReference type="AlphaFoldDB" id="A0ABD3X0D3"/>
<reference evidence="1 2" key="1">
    <citation type="submission" date="2024-11" db="EMBL/GenBank/DDBJ databases">
        <title>Chromosome-level genome assembly of the freshwater bivalve Anodonta woodiana.</title>
        <authorList>
            <person name="Chen X."/>
        </authorList>
    </citation>
    <scope>NUCLEOTIDE SEQUENCE [LARGE SCALE GENOMIC DNA]</scope>
    <source>
        <strain evidence="1">MN2024</strain>
        <tissue evidence="1">Gills</tissue>
    </source>
</reference>
<organism evidence="1 2">
    <name type="scientific">Sinanodonta woodiana</name>
    <name type="common">Chinese pond mussel</name>
    <name type="synonym">Anodonta woodiana</name>
    <dbReference type="NCBI Taxonomy" id="1069815"/>
    <lineage>
        <taxon>Eukaryota</taxon>
        <taxon>Metazoa</taxon>
        <taxon>Spiralia</taxon>
        <taxon>Lophotrochozoa</taxon>
        <taxon>Mollusca</taxon>
        <taxon>Bivalvia</taxon>
        <taxon>Autobranchia</taxon>
        <taxon>Heteroconchia</taxon>
        <taxon>Palaeoheterodonta</taxon>
        <taxon>Unionida</taxon>
        <taxon>Unionoidea</taxon>
        <taxon>Unionidae</taxon>
        <taxon>Unioninae</taxon>
        <taxon>Sinanodonta</taxon>
    </lineage>
</organism>